<organism evidence="1 2">
    <name type="scientific">Funiculus sociatus GB2-A5</name>
    <dbReference type="NCBI Taxonomy" id="2933946"/>
    <lineage>
        <taxon>Bacteria</taxon>
        <taxon>Bacillati</taxon>
        <taxon>Cyanobacteriota</taxon>
        <taxon>Cyanophyceae</taxon>
        <taxon>Coleofasciculales</taxon>
        <taxon>Coleofasciculaceae</taxon>
        <taxon>Funiculus</taxon>
    </lineage>
</organism>
<evidence type="ECO:0000313" key="2">
    <source>
        <dbReference type="Proteomes" id="UP001442494"/>
    </source>
</evidence>
<name>A0ABV0JW88_9CYAN</name>
<comment type="caution">
    <text evidence="1">The sequence shown here is derived from an EMBL/GenBank/DDBJ whole genome shotgun (WGS) entry which is preliminary data.</text>
</comment>
<keyword evidence="2" id="KW-1185">Reference proteome</keyword>
<evidence type="ECO:0000313" key="1">
    <source>
        <dbReference type="EMBL" id="MEP0867724.1"/>
    </source>
</evidence>
<dbReference type="EMBL" id="JAMPKK010000083">
    <property type="protein sequence ID" value="MEP0867724.1"/>
    <property type="molecule type" value="Genomic_DNA"/>
</dbReference>
<sequence>MTPNDSLIRVPAPSGEKPQCSCQEQQPVYINGAQVIAFSISNISCSDRSFASNSA</sequence>
<dbReference type="Proteomes" id="UP001442494">
    <property type="component" value="Unassembled WGS sequence"/>
</dbReference>
<gene>
    <name evidence="1" type="ORF">NDI37_25090</name>
</gene>
<accession>A0ABV0JW88</accession>
<protein>
    <submittedName>
        <fullName evidence="1">Uncharacterized protein</fullName>
    </submittedName>
</protein>
<proteinExistence type="predicted"/>
<reference evidence="1 2" key="1">
    <citation type="submission" date="2022-04" db="EMBL/GenBank/DDBJ databases">
        <title>Positive selection, recombination, and allopatry shape intraspecific diversity of widespread and dominant cyanobacteria.</title>
        <authorList>
            <person name="Wei J."/>
            <person name="Shu W."/>
            <person name="Hu C."/>
        </authorList>
    </citation>
    <scope>NUCLEOTIDE SEQUENCE [LARGE SCALE GENOMIC DNA]</scope>
    <source>
        <strain evidence="1 2">GB2-A5</strain>
    </source>
</reference>